<keyword evidence="2" id="KW-1185">Reference proteome</keyword>
<protein>
    <submittedName>
        <fullName evidence="1">Uncharacterized protein</fullName>
    </submittedName>
</protein>
<comment type="caution">
    <text evidence="1">The sequence shown here is derived from an EMBL/GenBank/DDBJ whole genome shotgun (WGS) entry which is preliminary data.</text>
</comment>
<dbReference type="EMBL" id="WBSL01000002">
    <property type="protein sequence ID" value="MPY66680.1"/>
    <property type="molecule type" value="Genomic_DNA"/>
</dbReference>
<accession>A0A7X1NVV0</accession>
<dbReference type="AlphaFoldDB" id="A0A7X1NVV0"/>
<reference evidence="1 2" key="1">
    <citation type="submission" date="2019-10" db="EMBL/GenBank/DDBJ databases">
        <title>Deinococcus sp. isolated from soil.</title>
        <authorList>
            <person name="Li Y."/>
            <person name="Wang J."/>
        </authorList>
    </citation>
    <scope>NUCLEOTIDE SEQUENCE [LARGE SCALE GENOMIC DNA]</scope>
    <source>
        <strain evidence="1 2">SDU3-2</strain>
    </source>
</reference>
<dbReference type="Proteomes" id="UP000484842">
    <property type="component" value="Unassembled WGS sequence"/>
</dbReference>
<proteinExistence type="predicted"/>
<name>A0A7X1NVV0_9DEIO</name>
<organism evidence="1 2">
    <name type="scientific">Deinococcus terrestris</name>
    <dbReference type="NCBI Taxonomy" id="2651870"/>
    <lineage>
        <taxon>Bacteria</taxon>
        <taxon>Thermotogati</taxon>
        <taxon>Deinococcota</taxon>
        <taxon>Deinococci</taxon>
        <taxon>Deinococcales</taxon>
        <taxon>Deinococcaceae</taxon>
        <taxon>Deinococcus</taxon>
    </lineage>
</organism>
<evidence type="ECO:0000313" key="2">
    <source>
        <dbReference type="Proteomes" id="UP000484842"/>
    </source>
</evidence>
<evidence type="ECO:0000313" key="1">
    <source>
        <dbReference type="EMBL" id="MPY66680.1"/>
    </source>
</evidence>
<gene>
    <name evidence="1" type="ORF">F8S09_08245</name>
</gene>
<sequence>MAHPDLSGLVPPDAAQAFRDGEERLALTRLRRAQAHQETGSLRWAILERLCGLVLIHLLREVEGTFALERADPILDAAGVPRPGLEWLEDEDAGQGGRVP</sequence>
<dbReference type="RefSeq" id="WP_322618654.1">
    <property type="nucleotide sequence ID" value="NZ_WBSL01000002.1"/>
</dbReference>